<dbReference type="STRING" id="1420583.V473_23505"/>
<dbReference type="Proteomes" id="UP000052232">
    <property type="component" value="Unassembled WGS sequence"/>
</dbReference>
<evidence type="ECO:0000313" key="3">
    <source>
        <dbReference type="Proteomes" id="UP000052232"/>
    </source>
</evidence>
<dbReference type="GO" id="GO:0000150">
    <property type="term" value="F:DNA strand exchange activity"/>
    <property type="evidence" value="ECO:0007669"/>
    <property type="project" value="InterPro"/>
</dbReference>
<dbReference type="Gene3D" id="1.10.10.60">
    <property type="entry name" value="Homeodomain-like"/>
    <property type="match status" value="1"/>
</dbReference>
<accession>A0A0J7XKH1</accession>
<dbReference type="SUPFAM" id="SSF46689">
    <property type="entry name" value="Homeodomain-like"/>
    <property type="match status" value="1"/>
</dbReference>
<keyword evidence="3" id="KW-1185">Reference proteome</keyword>
<dbReference type="RefSeq" id="WP_066609303.1">
    <property type="nucleotide sequence ID" value="NZ_KQ130440.1"/>
</dbReference>
<dbReference type="CDD" id="cd00569">
    <property type="entry name" value="HTH_Hin_like"/>
    <property type="match status" value="1"/>
</dbReference>
<dbReference type="Pfam" id="PF02796">
    <property type="entry name" value="HTH_7"/>
    <property type="match status" value="1"/>
</dbReference>
<dbReference type="EMBL" id="JACT01000009">
    <property type="protein sequence ID" value="KMS51603.1"/>
    <property type="molecule type" value="Genomic_DNA"/>
</dbReference>
<protein>
    <recommendedName>
        <fullName evidence="1">Resolvase HTH domain-containing protein</fullName>
    </recommendedName>
</protein>
<reference evidence="2 3" key="1">
    <citation type="journal article" date="2015" name="G3 (Bethesda)">
        <title>Insights into Ongoing Evolution of the Hexachlorocyclohexane Catabolic Pathway from Comparative Genomics of Ten Sphingomonadaceae Strains.</title>
        <authorList>
            <person name="Pearce S.L."/>
            <person name="Oakeshott J.G."/>
            <person name="Pandey G."/>
        </authorList>
    </citation>
    <scope>NUCLEOTIDE SEQUENCE [LARGE SCALE GENOMIC DNA]</scope>
    <source>
        <strain evidence="2 3">LL01</strain>
    </source>
</reference>
<gene>
    <name evidence="2" type="ORF">V473_23505</name>
</gene>
<dbReference type="InterPro" id="IPR009057">
    <property type="entry name" value="Homeodomain-like_sf"/>
</dbReference>
<evidence type="ECO:0000313" key="2">
    <source>
        <dbReference type="EMBL" id="KMS51603.1"/>
    </source>
</evidence>
<comment type="caution">
    <text evidence="2">The sequence shown here is derived from an EMBL/GenBank/DDBJ whole genome shotgun (WGS) entry which is preliminary data.</text>
</comment>
<dbReference type="PATRIC" id="fig|1420583.3.peg.4513"/>
<organism evidence="2 3">
    <name type="scientific">Sphingobium cupriresistens LL01</name>
    <dbReference type="NCBI Taxonomy" id="1420583"/>
    <lineage>
        <taxon>Bacteria</taxon>
        <taxon>Pseudomonadati</taxon>
        <taxon>Pseudomonadota</taxon>
        <taxon>Alphaproteobacteria</taxon>
        <taxon>Sphingomonadales</taxon>
        <taxon>Sphingomonadaceae</taxon>
        <taxon>Sphingobium</taxon>
    </lineage>
</organism>
<evidence type="ECO:0000259" key="1">
    <source>
        <dbReference type="Pfam" id="PF02796"/>
    </source>
</evidence>
<sequence length="161" mass="18014">MEDSDLVANDARMDLNDLPNKLAQGGMPLESGDRIKIYDFTCLPMHPQNLLRFMRQMLKKGVSIQFAAPGIVIKPEEGNDLFKLVTGLDNHWRLTHGVRTRPTDSKPGRKPKLTEDQLPAIRRMLDDSGATVSSVAKDLGVGRTTLFDFLQRHRDSEAVTS</sequence>
<proteinExistence type="predicted"/>
<dbReference type="InterPro" id="IPR006120">
    <property type="entry name" value="Resolvase_HTH_dom"/>
</dbReference>
<name>A0A0J7XKH1_9SPHN</name>
<feature type="domain" description="Resolvase HTH" evidence="1">
    <location>
        <begin position="108"/>
        <end position="146"/>
    </location>
</feature>
<dbReference type="AlphaFoldDB" id="A0A0J7XKH1"/>
<dbReference type="GO" id="GO:0003677">
    <property type="term" value="F:DNA binding"/>
    <property type="evidence" value="ECO:0007669"/>
    <property type="project" value="InterPro"/>
</dbReference>